<evidence type="ECO:0000256" key="8">
    <source>
        <dbReference type="ARBA" id="ARBA00022989"/>
    </source>
</evidence>
<evidence type="ECO:0000256" key="5">
    <source>
        <dbReference type="ARBA" id="ARBA00022519"/>
    </source>
</evidence>
<organism evidence="12 13">
    <name type="scientific">Halobacteriovorax marinus</name>
    <dbReference type="NCBI Taxonomy" id="97084"/>
    <lineage>
        <taxon>Bacteria</taxon>
        <taxon>Pseudomonadati</taxon>
        <taxon>Bdellovibrionota</taxon>
        <taxon>Bacteriovoracia</taxon>
        <taxon>Bacteriovoracales</taxon>
        <taxon>Halobacteriovoraceae</taxon>
        <taxon>Halobacteriovorax</taxon>
    </lineage>
</organism>
<keyword evidence="4" id="KW-1003">Cell membrane</keyword>
<evidence type="ECO:0000256" key="3">
    <source>
        <dbReference type="ARBA" id="ARBA00022448"/>
    </source>
</evidence>
<evidence type="ECO:0000256" key="9">
    <source>
        <dbReference type="ARBA" id="ARBA00023136"/>
    </source>
</evidence>
<comment type="caution">
    <text evidence="12">The sequence shown here is derived from an EMBL/GenBank/DDBJ whole genome shotgun (WGS) entry which is preliminary data.</text>
</comment>
<name>A0A1Y5FEC5_9BACT</name>
<dbReference type="InterPro" id="IPR051045">
    <property type="entry name" value="TonB-dependent_transducer"/>
</dbReference>
<accession>A0A1Y5FEC5</accession>
<reference evidence="13" key="1">
    <citation type="journal article" date="2017" name="Proc. Natl. Acad. Sci. U.S.A.">
        <title>Simulation of Deepwater Horizon oil plume reveals substrate specialization within a complex community of hydrocarbon-degraders.</title>
        <authorList>
            <person name="Hu P."/>
            <person name="Dubinsky E.A."/>
            <person name="Probst A.J."/>
            <person name="Wang J."/>
            <person name="Sieber C.M.K."/>
            <person name="Tom L.M."/>
            <person name="Gardinali P."/>
            <person name="Banfield J.F."/>
            <person name="Atlas R.M."/>
            <person name="Andersen G.L."/>
        </authorList>
    </citation>
    <scope>NUCLEOTIDE SEQUENCE [LARGE SCALE GENOMIC DNA]</scope>
</reference>
<evidence type="ECO:0000256" key="1">
    <source>
        <dbReference type="ARBA" id="ARBA00004383"/>
    </source>
</evidence>
<dbReference type="Pfam" id="PF03544">
    <property type="entry name" value="TonB_C"/>
    <property type="match status" value="1"/>
</dbReference>
<dbReference type="Proteomes" id="UP000196531">
    <property type="component" value="Unassembled WGS sequence"/>
</dbReference>
<keyword evidence="5" id="KW-0997">Cell inner membrane</keyword>
<feature type="transmembrane region" description="Helical" evidence="10">
    <location>
        <begin position="9"/>
        <end position="28"/>
    </location>
</feature>
<dbReference type="InterPro" id="IPR037682">
    <property type="entry name" value="TonB_C"/>
</dbReference>
<dbReference type="AlphaFoldDB" id="A0A1Y5FEC5"/>
<evidence type="ECO:0000256" key="7">
    <source>
        <dbReference type="ARBA" id="ARBA00022927"/>
    </source>
</evidence>
<dbReference type="SUPFAM" id="SSF74653">
    <property type="entry name" value="TolA/TonB C-terminal domain"/>
    <property type="match status" value="1"/>
</dbReference>
<dbReference type="NCBIfam" id="TIGR01352">
    <property type="entry name" value="tonB_Cterm"/>
    <property type="match status" value="1"/>
</dbReference>
<comment type="subcellular location">
    <subcellularLocation>
        <location evidence="1">Cell inner membrane</location>
        <topology evidence="1">Single-pass membrane protein</topology>
        <orientation evidence="1">Periplasmic side</orientation>
    </subcellularLocation>
</comment>
<evidence type="ECO:0000313" key="12">
    <source>
        <dbReference type="EMBL" id="OUR96952.1"/>
    </source>
</evidence>
<evidence type="ECO:0000256" key="10">
    <source>
        <dbReference type="SAM" id="Phobius"/>
    </source>
</evidence>
<dbReference type="EMBL" id="MAAO01000006">
    <property type="protein sequence ID" value="OUR96952.1"/>
    <property type="molecule type" value="Genomic_DNA"/>
</dbReference>
<feature type="domain" description="TonB C-terminal" evidence="11">
    <location>
        <begin position="96"/>
        <end position="188"/>
    </location>
</feature>
<comment type="similarity">
    <text evidence="2">Belongs to the TonB family.</text>
</comment>
<evidence type="ECO:0000259" key="11">
    <source>
        <dbReference type="PROSITE" id="PS52015"/>
    </source>
</evidence>
<dbReference type="PANTHER" id="PTHR33446:SF2">
    <property type="entry name" value="PROTEIN TONB"/>
    <property type="match status" value="1"/>
</dbReference>
<keyword evidence="9 10" id="KW-0472">Membrane</keyword>
<evidence type="ECO:0000256" key="4">
    <source>
        <dbReference type="ARBA" id="ARBA00022475"/>
    </source>
</evidence>
<evidence type="ECO:0000256" key="2">
    <source>
        <dbReference type="ARBA" id="ARBA00006555"/>
    </source>
</evidence>
<dbReference type="GO" id="GO:0055085">
    <property type="term" value="P:transmembrane transport"/>
    <property type="evidence" value="ECO:0007669"/>
    <property type="project" value="InterPro"/>
</dbReference>
<sequence>MTELSRDKTFIYSLVLALLVHCCVFYSSPDSVVVKRATLAIGQKVQKLRLSLRKSIKPVVKKPIKKKRSKLARKVVPVIKEQTTQVVKKAQSAIMKTDFNALSRYTPKPRYPRRALRKGLQGAVLVQIFIDEQGVPYNSKLLKTSGHKVLDDAALRGALDWRFTPARSGEVAIKSQNNQTFVFSLQNI</sequence>
<dbReference type="PANTHER" id="PTHR33446">
    <property type="entry name" value="PROTEIN TONB-RELATED"/>
    <property type="match status" value="1"/>
</dbReference>
<evidence type="ECO:0000313" key="13">
    <source>
        <dbReference type="Proteomes" id="UP000196531"/>
    </source>
</evidence>
<dbReference type="Gene3D" id="3.30.1150.10">
    <property type="match status" value="1"/>
</dbReference>
<proteinExistence type="inferred from homology"/>
<dbReference type="PROSITE" id="PS52015">
    <property type="entry name" value="TONB_CTD"/>
    <property type="match status" value="1"/>
</dbReference>
<keyword evidence="8 10" id="KW-1133">Transmembrane helix</keyword>
<keyword evidence="3" id="KW-0813">Transport</keyword>
<protein>
    <recommendedName>
        <fullName evidence="11">TonB C-terminal domain-containing protein</fullName>
    </recommendedName>
</protein>
<gene>
    <name evidence="12" type="ORF">A9Q84_11490</name>
</gene>
<dbReference type="InterPro" id="IPR006260">
    <property type="entry name" value="TonB/TolA_C"/>
</dbReference>
<dbReference type="GO" id="GO:0015031">
    <property type="term" value="P:protein transport"/>
    <property type="evidence" value="ECO:0007669"/>
    <property type="project" value="UniProtKB-KW"/>
</dbReference>
<keyword evidence="6 10" id="KW-0812">Transmembrane</keyword>
<dbReference type="GO" id="GO:0031992">
    <property type="term" value="F:energy transducer activity"/>
    <property type="evidence" value="ECO:0007669"/>
    <property type="project" value="TreeGrafter"/>
</dbReference>
<evidence type="ECO:0000256" key="6">
    <source>
        <dbReference type="ARBA" id="ARBA00022692"/>
    </source>
</evidence>
<dbReference type="GO" id="GO:0098797">
    <property type="term" value="C:plasma membrane protein complex"/>
    <property type="evidence" value="ECO:0007669"/>
    <property type="project" value="TreeGrafter"/>
</dbReference>
<keyword evidence="7" id="KW-0653">Protein transport</keyword>